<organism evidence="1 2">
    <name type="scientific">Microvirga aerilata</name>
    <dbReference type="NCBI Taxonomy" id="670292"/>
    <lineage>
        <taxon>Bacteria</taxon>
        <taxon>Pseudomonadati</taxon>
        <taxon>Pseudomonadota</taxon>
        <taxon>Alphaproteobacteria</taxon>
        <taxon>Hyphomicrobiales</taxon>
        <taxon>Methylobacteriaceae</taxon>
        <taxon>Microvirga</taxon>
    </lineage>
</organism>
<dbReference type="Proteomes" id="UP000605848">
    <property type="component" value="Unassembled WGS sequence"/>
</dbReference>
<proteinExistence type="predicted"/>
<evidence type="ECO:0000313" key="2">
    <source>
        <dbReference type="Proteomes" id="UP000605848"/>
    </source>
</evidence>
<sequence length="72" mass="7668">MPDPKPCPVCGGTQFSVGFEETERGVAAFLICDACDEIDETHGPLGQPCGTDADAESEAVLAWNRFIEKHTG</sequence>
<name>A0A936ZBT5_9HYPH</name>
<evidence type="ECO:0000313" key="1">
    <source>
        <dbReference type="EMBL" id="MBL0408588.1"/>
    </source>
</evidence>
<evidence type="ECO:0008006" key="3">
    <source>
        <dbReference type="Google" id="ProtNLM"/>
    </source>
</evidence>
<dbReference type="RefSeq" id="WP_202066585.1">
    <property type="nucleotide sequence ID" value="NZ_JAEQMY010000313.1"/>
</dbReference>
<keyword evidence="2" id="KW-1185">Reference proteome</keyword>
<protein>
    <recommendedName>
        <fullName evidence="3">Restriction alleviation protein, Lar family</fullName>
    </recommendedName>
</protein>
<comment type="caution">
    <text evidence="1">The sequence shown here is derived from an EMBL/GenBank/DDBJ whole genome shotgun (WGS) entry which is preliminary data.</text>
</comment>
<accession>A0A936ZBT5</accession>
<gene>
    <name evidence="1" type="ORF">JKG68_32545</name>
</gene>
<dbReference type="EMBL" id="JAEQMY010000313">
    <property type="protein sequence ID" value="MBL0408588.1"/>
    <property type="molecule type" value="Genomic_DNA"/>
</dbReference>
<reference evidence="1" key="1">
    <citation type="submission" date="2021-01" db="EMBL/GenBank/DDBJ databases">
        <title>Microvirga sp.</title>
        <authorList>
            <person name="Kim M.K."/>
        </authorList>
    </citation>
    <scope>NUCLEOTIDE SEQUENCE</scope>
    <source>
        <strain evidence="1">5420S-16</strain>
    </source>
</reference>
<dbReference type="AlphaFoldDB" id="A0A936ZBT5"/>